<protein>
    <recommendedName>
        <fullName evidence="3">HTH psq-type domain-containing protein</fullName>
    </recommendedName>
</protein>
<dbReference type="GeneID" id="36589625"/>
<dbReference type="EMBL" id="KZ613895">
    <property type="protein sequence ID" value="PMD52929.1"/>
    <property type="molecule type" value="Genomic_DNA"/>
</dbReference>
<accession>A0A2J6SQ94</accession>
<name>A0A2J6SQ94_9HELO</name>
<keyword evidence="2" id="KW-1185">Reference proteome</keyword>
<reference evidence="1 2" key="1">
    <citation type="submission" date="2016-04" db="EMBL/GenBank/DDBJ databases">
        <title>A degradative enzymes factory behind the ericoid mycorrhizal symbiosis.</title>
        <authorList>
            <consortium name="DOE Joint Genome Institute"/>
            <person name="Martino E."/>
            <person name="Morin E."/>
            <person name="Grelet G."/>
            <person name="Kuo A."/>
            <person name="Kohler A."/>
            <person name="Daghino S."/>
            <person name="Barry K."/>
            <person name="Choi C."/>
            <person name="Cichocki N."/>
            <person name="Clum A."/>
            <person name="Copeland A."/>
            <person name="Hainaut M."/>
            <person name="Haridas S."/>
            <person name="Labutti K."/>
            <person name="Lindquist E."/>
            <person name="Lipzen A."/>
            <person name="Khouja H.-R."/>
            <person name="Murat C."/>
            <person name="Ohm R."/>
            <person name="Olson A."/>
            <person name="Spatafora J."/>
            <person name="Veneault-Fourrey C."/>
            <person name="Henrissat B."/>
            <person name="Grigoriev I."/>
            <person name="Martin F."/>
            <person name="Perotto S."/>
        </authorList>
    </citation>
    <scope>NUCLEOTIDE SEQUENCE [LARGE SCALE GENOMIC DNA]</scope>
    <source>
        <strain evidence="1 2">E</strain>
    </source>
</reference>
<organism evidence="1 2">
    <name type="scientific">Hyaloscypha bicolor E</name>
    <dbReference type="NCBI Taxonomy" id="1095630"/>
    <lineage>
        <taxon>Eukaryota</taxon>
        <taxon>Fungi</taxon>
        <taxon>Dikarya</taxon>
        <taxon>Ascomycota</taxon>
        <taxon>Pezizomycotina</taxon>
        <taxon>Leotiomycetes</taxon>
        <taxon>Helotiales</taxon>
        <taxon>Hyaloscyphaceae</taxon>
        <taxon>Hyaloscypha</taxon>
        <taxon>Hyaloscypha bicolor</taxon>
    </lineage>
</organism>
<sequence length="55" mass="6401">MVNEEDMRKVLAEIESSEAPNYATIARKYRLTRSTLSRRARGLTISRAEFQSQIR</sequence>
<dbReference type="Proteomes" id="UP000235371">
    <property type="component" value="Unassembled WGS sequence"/>
</dbReference>
<feature type="non-terminal residue" evidence="1">
    <location>
        <position position="1"/>
    </location>
</feature>
<evidence type="ECO:0000313" key="1">
    <source>
        <dbReference type="EMBL" id="PMD52929.1"/>
    </source>
</evidence>
<proteinExistence type="predicted"/>
<evidence type="ECO:0008006" key="3">
    <source>
        <dbReference type="Google" id="ProtNLM"/>
    </source>
</evidence>
<dbReference type="InParanoid" id="A0A2J6SQ94"/>
<dbReference type="AlphaFoldDB" id="A0A2J6SQ94"/>
<gene>
    <name evidence="1" type="ORF">K444DRAFT_619618</name>
</gene>
<dbReference type="RefSeq" id="XP_024729833.1">
    <property type="nucleotide sequence ID" value="XM_024881548.1"/>
</dbReference>
<evidence type="ECO:0000313" key="2">
    <source>
        <dbReference type="Proteomes" id="UP000235371"/>
    </source>
</evidence>